<dbReference type="Proteomes" id="UP000241074">
    <property type="component" value="Chromosome"/>
</dbReference>
<keyword evidence="2" id="KW-0732">Signal</keyword>
<evidence type="ECO:0000313" key="3">
    <source>
        <dbReference type="EMBL" id="AVP96578.1"/>
    </source>
</evidence>
<dbReference type="EMBL" id="CP027860">
    <property type="protein sequence ID" value="AVP96578.1"/>
    <property type="molecule type" value="Genomic_DNA"/>
</dbReference>
<dbReference type="RefSeq" id="WP_106890506.1">
    <property type="nucleotide sequence ID" value="NZ_CP027860.1"/>
</dbReference>
<evidence type="ECO:0000313" key="4">
    <source>
        <dbReference type="Proteomes" id="UP000241074"/>
    </source>
</evidence>
<feature type="signal peptide" evidence="2">
    <location>
        <begin position="1"/>
        <end position="25"/>
    </location>
</feature>
<accession>A0A2P1PP08</accession>
<feature type="region of interest" description="Disordered" evidence="1">
    <location>
        <begin position="25"/>
        <end position="44"/>
    </location>
</feature>
<evidence type="ECO:0000256" key="1">
    <source>
        <dbReference type="SAM" id="MobiDB-lite"/>
    </source>
</evidence>
<organism evidence="3 4">
    <name type="scientific">Ahniella affigens</name>
    <dbReference type="NCBI Taxonomy" id="2021234"/>
    <lineage>
        <taxon>Bacteria</taxon>
        <taxon>Pseudomonadati</taxon>
        <taxon>Pseudomonadota</taxon>
        <taxon>Gammaproteobacteria</taxon>
        <taxon>Lysobacterales</taxon>
        <taxon>Rhodanobacteraceae</taxon>
        <taxon>Ahniella</taxon>
    </lineage>
</organism>
<sequence length="196" mass="21059">MKHSSILPFFLLVSASIAIVPDARADASAGDDPPDNSCTSPSNPTVFGDVSYTYRSRANPVTMAPCPSGTYPPSSVIIEDGFYVWTLKVEYDRPVRAVLSCADEADGTVTCNGSPFESDVRLYSEWKVQGPIQLQFEKGDTFGRNVSISCTEESGVGMILFSVWTDTATHANAVAREITCTSGSVSEISLLDPKLD</sequence>
<dbReference type="AlphaFoldDB" id="A0A2P1PP08"/>
<gene>
    <name evidence="3" type="ORF">C7S18_04890</name>
</gene>
<dbReference type="KEGG" id="xba:C7S18_04890"/>
<protein>
    <recommendedName>
        <fullName evidence="5">Ig-like domain-containing protein</fullName>
    </recommendedName>
</protein>
<dbReference type="OrthoDB" id="363007at2"/>
<reference evidence="3 4" key="2">
    <citation type="submission" date="2018-03" db="EMBL/GenBank/DDBJ databases">
        <authorList>
            <person name="Keele B.F."/>
        </authorList>
    </citation>
    <scope>NUCLEOTIDE SEQUENCE [LARGE SCALE GENOMIC DNA]</scope>
    <source>
        <strain evidence="3 4">D13</strain>
    </source>
</reference>
<name>A0A2P1PP08_9GAMM</name>
<keyword evidence="4" id="KW-1185">Reference proteome</keyword>
<proteinExistence type="predicted"/>
<evidence type="ECO:0000256" key="2">
    <source>
        <dbReference type="SAM" id="SignalP"/>
    </source>
</evidence>
<feature type="chain" id="PRO_5015112587" description="Ig-like domain-containing protein" evidence="2">
    <location>
        <begin position="26"/>
        <end position="196"/>
    </location>
</feature>
<evidence type="ECO:0008006" key="5">
    <source>
        <dbReference type="Google" id="ProtNLM"/>
    </source>
</evidence>
<reference evidence="3 4" key="1">
    <citation type="submission" date="2018-03" db="EMBL/GenBank/DDBJ databases">
        <title>Ahniella affigens gen. nov., sp. nov., a gammaproteobacterium isolated from sandy soil near a stream.</title>
        <authorList>
            <person name="Ko Y."/>
            <person name="Kim J.-H."/>
        </authorList>
    </citation>
    <scope>NUCLEOTIDE SEQUENCE [LARGE SCALE GENOMIC DNA]</scope>
    <source>
        <strain evidence="3 4">D13</strain>
    </source>
</reference>